<dbReference type="RefSeq" id="WP_141295750.1">
    <property type="nucleotide sequence ID" value="NZ_BJMN01000012.1"/>
</dbReference>
<dbReference type="AlphaFoldDB" id="A0A4Y3RFI1"/>
<dbReference type="Proteomes" id="UP000315226">
    <property type="component" value="Unassembled WGS sequence"/>
</dbReference>
<accession>A0A4Y3RFI1</accession>
<gene>
    <name evidence="1" type="ORF">SGA01_21660</name>
</gene>
<keyword evidence="2" id="KW-1185">Reference proteome</keyword>
<dbReference type="EMBL" id="BJMN01000012">
    <property type="protein sequence ID" value="GEB56561.1"/>
    <property type="molecule type" value="Genomic_DNA"/>
</dbReference>
<sequence>MPQLPEDIIDRLTQMERRIQALSTAVNTRPAQNEVTDGAFNVRLPNGTSVLQVGKWDEDPEKSEYGVALRRQTGELAVALFNGSGTDTSKQVLRLYDSYLHEVFSDDIVKGGLARPWLAMLPPQDLASANWPATTSVNNWATIARSYNPVWQPRMRLLMETRVSAGATGEVKVVIDGATQFGGVVAAGSQFDVTDTFVADMATRFGTTAKIEIQARVTSASGTVYAKPVLMYGTQS</sequence>
<dbReference type="OrthoDB" id="3672045at2"/>
<comment type="caution">
    <text evidence="1">The sequence shown here is derived from an EMBL/GenBank/DDBJ whole genome shotgun (WGS) entry which is preliminary data.</text>
</comment>
<evidence type="ECO:0000313" key="2">
    <source>
        <dbReference type="Proteomes" id="UP000315226"/>
    </source>
</evidence>
<proteinExistence type="predicted"/>
<reference evidence="1 2" key="1">
    <citation type="submission" date="2019-06" db="EMBL/GenBank/DDBJ databases">
        <title>Whole genome shotgun sequence of Streptomyces gardneri NBRC 12865.</title>
        <authorList>
            <person name="Hosoyama A."/>
            <person name="Uohara A."/>
            <person name="Ohji S."/>
            <person name="Ichikawa N."/>
        </authorList>
    </citation>
    <scope>NUCLEOTIDE SEQUENCE [LARGE SCALE GENOMIC DNA]</scope>
    <source>
        <strain evidence="1 2">NBRC 12865</strain>
    </source>
</reference>
<organism evidence="1 2">
    <name type="scientific">Streptomyces gardneri</name>
    <dbReference type="NCBI Taxonomy" id="66892"/>
    <lineage>
        <taxon>Bacteria</taxon>
        <taxon>Bacillati</taxon>
        <taxon>Actinomycetota</taxon>
        <taxon>Actinomycetes</taxon>
        <taxon>Kitasatosporales</taxon>
        <taxon>Streptomycetaceae</taxon>
        <taxon>Streptomyces</taxon>
    </lineage>
</organism>
<name>A0A4Y3RFI1_9ACTN</name>
<protein>
    <submittedName>
        <fullName evidence="1">Uncharacterized protein</fullName>
    </submittedName>
</protein>
<evidence type="ECO:0000313" key="1">
    <source>
        <dbReference type="EMBL" id="GEB56561.1"/>
    </source>
</evidence>